<feature type="chain" id="PRO_5024345291" evidence="2">
    <location>
        <begin position="30"/>
        <end position="264"/>
    </location>
</feature>
<evidence type="ECO:0000259" key="3">
    <source>
        <dbReference type="PROSITE" id="PS50213"/>
    </source>
</evidence>
<organism evidence="4 5">
    <name type="scientific">Mycolicibacterium phlei DSM 43239 = CCUG 21000</name>
    <dbReference type="NCBI Taxonomy" id="1226750"/>
    <lineage>
        <taxon>Bacteria</taxon>
        <taxon>Bacillati</taxon>
        <taxon>Actinomycetota</taxon>
        <taxon>Actinomycetes</taxon>
        <taxon>Mycobacteriales</taxon>
        <taxon>Mycobacteriaceae</taxon>
        <taxon>Mycolicibacterium</taxon>
    </lineage>
</organism>
<dbReference type="PROSITE" id="PS50213">
    <property type="entry name" value="FAS1"/>
    <property type="match status" value="1"/>
</dbReference>
<proteinExistence type="predicted"/>
<feature type="compositionally biased region" description="Low complexity" evidence="1">
    <location>
        <begin position="211"/>
        <end position="226"/>
    </location>
</feature>
<dbReference type="Gene3D" id="2.30.180.10">
    <property type="entry name" value="FAS1 domain"/>
    <property type="match status" value="1"/>
</dbReference>
<dbReference type="PANTHER" id="PTHR10900">
    <property type="entry name" value="PERIOSTIN-RELATED"/>
    <property type="match status" value="1"/>
</dbReference>
<dbReference type="InterPro" id="IPR000782">
    <property type="entry name" value="FAS1_domain"/>
</dbReference>
<feature type="domain" description="FAS1" evidence="3">
    <location>
        <begin position="73"/>
        <end position="206"/>
    </location>
</feature>
<dbReference type="InterPro" id="IPR050904">
    <property type="entry name" value="Adhesion/Biosynth-related"/>
</dbReference>
<dbReference type="SUPFAM" id="SSF82153">
    <property type="entry name" value="FAS1 domain"/>
    <property type="match status" value="1"/>
</dbReference>
<sequence length="264" mass="27023">MKTRTSKAIGAGVGIAAIAVSVPIAVASAAPRDNIALQPTEVSSSTAVEIPNPEGKGCDAFKEAVPNWKSLATLPVGQALQAIPDASTFYQAISGGFNPEVNVVPVFENGPYVLFVPTNEAFAAMPPAQLEALKADPAALTAFDYYHAFLGILGPKDLEGQRPTQQGAEIKVTGENADIKVNDTANLVCGGIHAANARIYLIDSVLDVSSAPAPTATPSTATTESSEATESETLSDEVPVTVTATAEPTAEAEEPIPAADAPIG</sequence>
<evidence type="ECO:0000256" key="2">
    <source>
        <dbReference type="SAM" id="SignalP"/>
    </source>
</evidence>
<accession>A0A5N5URH6</accession>
<dbReference type="PANTHER" id="PTHR10900:SF77">
    <property type="entry name" value="FI19380P1"/>
    <property type="match status" value="1"/>
</dbReference>
<dbReference type="EMBL" id="ANBP01000053">
    <property type="protein sequence ID" value="KAB7751958.1"/>
    <property type="molecule type" value="Genomic_DNA"/>
</dbReference>
<dbReference type="GeneID" id="74304388"/>
<gene>
    <name evidence="4" type="ORF">MPHL21000_22515</name>
</gene>
<keyword evidence="2" id="KW-0732">Signal</keyword>
<keyword evidence="5" id="KW-1185">Reference proteome</keyword>
<evidence type="ECO:0000313" key="4">
    <source>
        <dbReference type="EMBL" id="KAB7751958.1"/>
    </source>
</evidence>
<dbReference type="Pfam" id="PF02469">
    <property type="entry name" value="Fasciclin"/>
    <property type="match status" value="1"/>
</dbReference>
<reference evidence="4 5" key="1">
    <citation type="submission" date="2012-10" db="EMBL/GenBank/DDBJ databases">
        <title>The draft sequence of the Mycobacterium pheli genome.</title>
        <authorList>
            <person name="Pettersson B.M.F."/>
            <person name="Das S."/>
            <person name="Dasgupta S."/>
            <person name="Bhattacharya A."/>
            <person name="Kirsebom L.A."/>
        </authorList>
    </citation>
    <scope>NUCLEOTIDE SEQUENCE [LARGE SCALE GENOMIC DNA]</scope>
    <source>
        <strain evidence="4 5">CCUG 21000</strain>
    </source>
</reference>
<dbReference type="RefSeq" id="WP_003889001.1">
    <property type="nucleotide sequence ID" value="NZ_ANBO01000044.1"/>
</dbReference>
<evidence type="ECO:0000256" key="1">
    <source>
        <dbReference type="SAM" id="MobiDB-lite"/>
    </source>
</evidence>
<dbReference type="AlphaFoldDB" id="A0A5N5URH6"/>
<feature type="compositionally biased region" description="Low complexity" evidence="1">
    <location>
        <begin position="236"/>
        <end position="264"/>
    </location>
</feature>
<comment type="caution">
    <text evidence="4">The sequence shown here is derived from an EMBL/GenBank/DDBJ whole genome shotgun (WGS) entry which is preliminary data.</text>
</comment>
<dbReference type="InterPro" id="IPR036378">
    <property type="entry name" value="FAS1_dom_sf"/>
</dbReference>
<evidence type="ECO:0000313" key="5">
    <source>
        <dbReference type="Proteomes" id="UP000325690"/>
    </source>
</evidence>
<protein>
    <submittedName>
        <fullName evidence="4">Fasciclin</fullName>
    </submittedName>
</protein>
<feature type="signal peptide" evidence="2">
    <location>
        <begin position="1"/>
        <end position="29"/>
    </location>
</feature>
<feature type="region of interest" description="Disordered" evidence="1">
    <location>
        <begin position="211"/>
        <end position="264"/>
    </location>
</feature>
<dbReference type="Proteomes" id="UP000325690">
    <property type="component" value="Unassembled WGS sequence"/>
</dbReference>
<name>A0A5N5URH6_MYCPH</name>
<dbReference type="GO" id="GO:0005615">
    <property type="term" value="C:extracellular space"/>
    <property type="evidence" value="ECO:0007669"/>
    <property type="project" value="TreeGrafter"/>
</dbReference>
<dbReference type="SMART" id="SM00554">
    <property type="entry name" value="FAS1"/>
    <property type="match status" value="1"/>
</dbReference>